<feature type="compositionally biased region" description="Basic and acidic residues" evidence="1">
    <location>
        <begin position="200"/>
        <end position="212"/>
    </location>
</feature>
<sequence>MGGKRNFAKARSKDSAGRIQKGHFGRRRLDMLAKGIGGASQTRTHHRNSPPSPLMTGKGTGVAAISLAHARSASGGGENEGRSAAISYIPGSTKVPSTPVSGPGSGASVGSSGHRSRVLEAVDTEPMFMRATLNRILAMPDLACLQPLTFPAPIQTHRITVPKRRLDDDEEENFLARKKQKKTYTDVMAAKAQSDDEIEEHIPIRDTHEEPLARSNAFSDVEYVDDPGTSHWPRATLPRPRDRYHRSKSEPALELTRQDLSSLPPSSEQAYSSDSCIPDVAMNSQECVMTEYDDKTPPPAPEGRRLSFSLNNLFEHENPWHTIGVILGLSPKSPSLQLGSGSSSMRSPILEQFETGSLHLTPFEDSLLHDNANRTRLDTLSEPESPLCRTPSPANDSDLYHDVDVVNMQSPFRLFLESKKQQRTPSPVFPKTTALGLILHPPRRRLNLTEYDESSSDWTHPSSSSRRSGAISRESIGTSELPKATRDFGNDSDARRNSSGSRTQFGSGSGSGAEFPRTPPPREDFEFQDAQSPFRLLLAAKKNEQNTDVTNGSGVKTTGARKTIMQSAVSPSLRTSSSRSDKIWQSSRARLYASSTFDLVRKEENVQTLSDADAEAEDGHHKAAHEAAPRFTFKLPTTIIATPTTVARVALENFSSLSPPHSPYPRKHIVLESVGLLSGPCLFPEELDEEESG</sequence>
<feature type="region of interest" description="Disordered" evidence="1">
    <location>
        <begin position="450"/>
        <end position="526"/>
    </location>
</feature>
<feature type="compositionally biased region" description="Low complexity" evidence="1">
    <location>
        <begin position="456"/>
        <end position="475"/>
    </location>
</feature>
<accession>A0A9P7KNK7</accession>
<evidence type="ECO:0000313" key="3">
    <source>
        <dbReference type="Proteomes" id="UP000717328"/>
    </source>
</evidence>
<comment type="caution">
    <text evidence="2">The sequence shown here is derived from an EMBL/GenBank/DDBJ whole genome shotgun (WGS) entry which is preliminary data.</text>
</comment>
<feature type="compositionally biased region" description="Polar residues" evidence="1">
    <location>
        <begin position="258"/>
        <end position="274"/>
    </location>
</feature>
<organism evidence="2 3">
    <name type="scientific">Sphagnurus paluster</name>
    <dbReference type="NCBI Taxonomy" id="117069"/>
    <lineage>
        <taxon>Eukaryota</taxon>
        <taxon>Fungi</taxon>
        <taxon>Dikarya</taxon>
        <taxon>Basidiomycota</taxon>
        <taxon>Agaricomycotina</taxon>
        <taxon>Agaricomycetes</taxon>
        <taxon>Agaricomycetidae</taxon>
        <taxon>Agaricales</taxon>
        <taxon>Tricholomatineae</taxon>
        <taxon>Lyophyllaceae</taxon>
        <taxon>Sphagnurus</taxon>
    </lineage>
</organism>
<dbReference type="OrthoDB" id="3260134at2759"/>
<reference evidence="2" key="1">
    <citation type="submission" date="2021-02" db="EMBL/GenBank/DDBJ databases">
        <authorList>
            <person name="Nieuwenhuis M."/>
            <person name="Van De Peppel L.J.J."/>
        </authorList>
    </citation>
    <scope>NUCLEOTIDE SEQUENCE</scope>
    <source>
        <strain evidence="2">D49</strain>
    </source>
</reference>
<proteinExistence type="predicted"/>
<evidence type="ECO:0000313" key="2">
    <source>
        <dbReference type="EMBL" id="KAG5653641.1"/>
    </source>
</evidence>
<protein>
    <submittedName>
        <fullName evidence="2">Uncharacterized protein</fullName>
    </submittedName>
</protein>
<keyword evidence="3" id="KW-1185">Reference proteome</keyword>
<dbReference type="AlphaFoldDB" id="A0A9P7KNK7"/>
<gene>
    <name evidence="2" type="ORF">H0H81_011743</name>
</gene>
<feature type="region of interest" description="Disordered" evidence="1">
    <location>
        <begin position="1"/>
        <end position="28"/>
    </location>
</feature>
<dbReference type="EMBL" id="JABCKI010000041">
    <property type="protein sequence ID" value="KAG5653641.1"/>
    <property type="molecule type" value="Genomic_DNA"/>
</dbReference>
<feature type="compositionally biased region" description="Basic residues" evidence="1">
    <location>
        <begin position="1"/>
        <end position="10"/>
    </location>
</feature>
<reference evidence="2" key="2">
    <citation type="submission" date="2021-10" db="EMBL/GenBank/DDBJ databases">
        <title>Phylogenomics reveals ancestral predisposition of the termite-cultivated fungus Termitomyces towards a domesticated lifestyle.</title>
        <authorList>
            <person name="Auxier B."/>
            <person name="Grum-Grzhimaylo A."/>
            <person name="Cardenas M.E."/>
            <person name="Lodge J.D."/>
            <person name="Laessoe T."/>
            <person name="Pedersen O."/>
            <person name="Smith M.E."/>
            <person name="Kuyper T.W."/>
            <person name="Franco-Molano E.A."/>
            <person name="Baroni T.J."/>
            <person name="Aanen D.K."/>
        </authorList>
    </citation>
    <scope>NUCLEOTIDE SEQUENCE</scope>
    <source>
        <strain evidence="2">D49</strain>
    </source>
</reference>
<dbReference type="Proteomes" id="UP000717328">
    <property type="component" value="Unassembled WGS sequence"/>
</dbReference>
<feature type="compositionally biased region" description="Basic and acidic residues" evidence="1">
    <location>
        <begin position="483"/>
        <end position="496"/>
    </location>
</feature>
<feature type="compositionally biased region" description="Polar residues" evidence="1">
    <location>
        <begin position="497"/>
        <end position="506"/>
    </location>
</feature>
<feature type="region of interest" description="Disordered" evidence="1">
    <location>
        <begin position="377"/>
        <end position="399"/>
    </location>
</feature>
<feature type="region of interest" description="Disordered" evidence="1">
    <location>
        <begin position="37"/>
        <end position="56"/>
    </location>
</feature>
<evidence type="ECO:0000256" key="1">
    <source>
        <dbReference type="SAM" id="MobiDB-lite"/>
    </source>
</evidence>
<feature type="region of interest" description="Disordered" evidence="1">
    <location>
        <begin position="191"/>
        <end position="274"/>
    </location>
</feature>
<name>A0A9P7KNK7_9AGAR</name>